<dbReference type="GO" id="GO:0007165">
    <property type="term" value="P:signal transduction"/>
    <property type="evidence" value="ECO:0007669"/>
    <property type="project" value="InterPro"/>
</dbReference>
<name>A0A9D4MT04_DREPO</name>
<proteinExistence type="predicted"/>
<organism evidence="2 3">
    <name type="scientific">Dreissena polymorpha</name>
    <name type="common">Zebra mussel</name>
    <name type="synonym">Mytilus polymorpha</name>
    <dbReference type="NCBI Taxonomy" id="45954"/>
    <lineage>
        <taxon>Eukaryota</taxon>
        <taxon>Metazoa</taxon>
        <taxon>Spiralia</taxon>
        <taxon>Lophotrochozoa</taxon>
        <taxon>Mollusca</taxon>
        <taxon>Bivalvia</taxon>
        <taxon>Autobranchia</taxon>
        <taxon>Heteroconchia</taxon>
        <taxon>Euheterodonta</taxon>
        <taxon>Imparidentia</taxon>
        <taxon>Neoheterodontei</taxon>
        <taxon>Myida</taxon>
        <taxon>Dreissenoidea</taxon>
        <taxon>Dreissenidae</taxon>
        <taxon>Dreissena</taxon>
    </lineage>
</organism>
<evidence type="ECO:0000259" key="1">
    <source>
        <dbReference type="PROSITE" id="PS50238"/>
    </source>
</evidence>
<protein>
    <recommendedName>
        <fullName evidence="1">Rho-GAP domain-containing protein</fullName>
    </recommendedName>
</protein>
<dbReference type="PROSITE" id="PS50238">
    <property type="entry name" value="RHOGAP"/>
    <property type="match status" value="1"/>
</dbReference>
<dbReference type="InterPro" id="IPR008936">
    <property type="entry name" value="Rho_GTPase_activation_prot"/>
</dbReference>
<dbReference type="InterPro" id="IPR000198">
    <property type="entry name" value="RhoGAP_dom"/>
</dbReference>
<evidence type="ECO:0000313" key="3">
    <source>
        <dbReference type="Proteomes" id="UP000828390"/>
    </source>
</evidence>
<sequence>MQAKNLAIVFGPTLIRKADDNMVAMVTDMSDHCKIIEMYVLYLSIYKAQPCITRTNSGK</sequence>
<dbReference type="Proteomes" id="UP000828390">
    <property type="component" value="Unassembled WGS sequence"/>
</dbReference>
<accession>A0A9D4MT04</accession>
<dbReference type="PANTHER" id="PTHR23175:SF23">
    <property type="entry name" value="PDZ DOMAIN-CONTAINING PROTEIN"/>
    <property type="match status" value="1"/>
</dbReference>
<dbReference type="SUPFAM" id="SSF48350">
    <property type="entry name" value="GTPase activation domain, GAP"/>
    <property type="match status" value="1"/>
</dbReference>
<dbReference type="AlphaFoldDB" id="A0A9D4MT04"/>
<dbReference type="Gene3D" id="1.10.555.10">
    <property type="entry name" value="Rho GTPase activation protein"/>
    <property type="match status" value="1"/>
</dbReference>
<comment type="caution">
    <text evidence="2">The sequence shown here is derived from an EMBL/GenBank/DDBJ whole genome shotgun (WGS) entry which is preliminary data.</text>
</comment>
<reference evidence="2" key="2">
    <citation type="submission" date="2020-11" db="EMBL/GenBank/DDBJ databases">
        <authorList>
            <person name="McCartney M.A."/>
            <person name="Auch B."/>
            <person name="Kono T."/>
            <person name="Mallez S."/>
            <person name="Becker A."/>
            <person name="Gohl D.M."/>
            <person name="Silverstein K.A.T."/>
            <person name="Koren S."/>
            <person name="Bechman K.B."/>
            <person name="Herman A."/>
            <person name="Abrahante J.E."/>
            <person name="Garbe J."/>
        </authorList>
    </citation>
    <scope>NUCLEOTIDE SEQUENCE</scope>
    <source>
        <strain evidence="2">Duluth1</strain>
        <tissue evidence="2">Whole animal</tissue>
    </source>
</reference>
<feature type="domain" description="Rho-GAP" evidence="1">
    <location>
        <begin position="1"/>
        <end position="47"/>
    </location>
</feature>
<reference evidence="2" key="1">
    <citation type="journal article" date="2019" name="bioRxiv">
        <title>The Genome of the Zebra Mussel, Dreissena polymorpha: A Resource for Invasive Species Research.</title>
        <authorList>
            <person name="McCartney M.A."/>
            <person name="Auch B."/>
            <person name="Kono T."/>
            <person name="Mallez S."/>
            <person name="Zhang Y."/>
            <person name="Obille A."/>
            <person name="Becker A."/>
            <person name="Abrahante J.E."/>
            <person name="Garbe J."/>
            <person name="Badalamenti J.P."/>
            <person name="Herman A."/>
            <person name="Mangelson H."/>
            <person name="Liachko I."/>
            <person name="Sullivan S."/>
            <person name="Sone E.D."/>
            <person name="Koren S."/>
            <person name="Silverstein K.A.T."/>
            <person name="Beckman K.B."/>
            <person name="Gohl D.M."/>
        </authorList>
    </citation>
    <scope>NUCLEOTIDE SEQUENCE</scope>
    <source>
        <strain evidence="2">Duluth1</strain>
        <tissue evidence="2">Whole animal</tissue>
    </source>
</reference>
<evidence type="ECO:0000313" key="2">
    <source>
        <dbReference type="EMBL" id="KAH3881946.1"/>
    </source>
</evidence>
<dbReference type="PANTHER" id="PTHR23175">
    <property type="entry name" value="PDZ DOMAIN-CONTAINING PROTEIN"/>
    <property type="match status" value="1"/>
</dbReference>
<keyword evidence="3" id="KW-1185">Reference proteome</keyword>
<gene>
    <name evidence="2" type="ORF">DPMN_005874</name>
</gene>
<dbReference type="EMBL" id="JAIWYP010000001">
    <property type="protein sequence ID" value="KAH3881946.1"/>
    <property type="molecule type" value="Genomic_DNA"/>
</dbReference>